<proteinExistence type="predicted"/>
<name>A0ABR4MME0_9PEZI</name>
<organism evidence="1 2">
    <name type="scientific">Ceratocystis lukuohia</name>
    <dbReference type="NCBI Taxonomy" id="2019550"/>
    <lineage>
        <taxon>Eukaryota</taxon>
        <taxon>Fungi</taxon>
        <taxon>Dikarya</taxon>
        <taxon>Ascomycota</taxon>
        <taxon>Pezizomycotina</taxon>
        <taxon>Sordariomycetes</taxon>
        <taxon>Hypocreomycetidae</taxon>
        <taxon>Microascales</taxon>
        <taxon>Ceratocystidaceae</taxon>
        <taxon>Ceratocystis</taxon>
    </lineage>
</organism>
<dbReference type="Proteomes" id="UP001610728">
    <property type="component" value="Unassembled WGS sequence"/>
</dbReference>
<gene>
    <name evidence="1" type="ORF">HOO65_030958</name>
</gene>
<sequence length="143" mass="16876">MRYFQDPLLVATIQDNKLDFELARQDRLSLPQVFHAVFHNKNLPCDQMQWVVMDIVDVATHLYVESYWIINRLNSEQVVKIKPNQLDWKVFFPAVYYEHATEIAPSAKADEVLIKEQQRDWIHSKYIAVIAEVMMMVSLKQPV</sequence>
<evidence type="ECO:0000313" key="2">
    <source>
        <dbReference type="Proteomes" id="UP001610728"/>
    </source>
</evidence>
<accession>A0ABR4MME0</accession>
<evidence type="ECO:0000313" key="1">
    <source>
        <dbReference type="EMBL" id="KAL2889457.1"/>
    </source>
</evidence>
<keyword evidence="2" id="KW-1185">Reference proteome</keyword>
<protein>
    <submittedName>
        <fullName evidence="1">Uncharacterized protein</fullName>
    </submittedName>
</protein>
<reference evidence="1 2" key="1">
    <citation type="submission" date="2020-05" db="EMBL/GenBank/DDBJ databases">
        <title>Ceratocystis lukuohia genome.</title>
        <authorList>
            <person name="Harrington T.C."/>
            <person name="Kim K."/>
            <person name="Mayers C.G."/>
        </authorList>
    </citation>
    <scope>NUCLEOTIDE SEQUENCE [LARGE SCALE GENOMIC DNA]</scope>
    <source>
        <strain evidence="1 2">C4212</strain>
    </source>
</reference>
<dbReference type="EMBL" id="JABSNW010000003">
    <property type="protein sequence ID" value="KAL2889457.1"/>
    <property type="molecule type" value="Genomic_DNA"/>
</dbReference>
<comment type="caution">
    <text evidence="1">The sequence shown here is derived from an EMBL/GenBank/DDBJ whole genome shotgun (WGS) entry which is preliminary data.</text>
</comment>
<dbReference type="RefSeq" id="XP_070860637.1">
    <property type="nucleotide sequence ID" value="XM_071002425.1"/>
</dbReference>
<dbReference type="GeneID" id="98117775"/>